<organism evidence="1 2">
    <name type="scientific">Sphaeroforma arctica JP610</name>
    <dbReference type="NCBI Taxonomy" id="667725"/>
    <lineage>
        <taxon>Eukaryota</taxon>
        <taxon>Ichthyosporea</taxon>
        <taxon>Ichthyophonida</taxon>
        <taxon>Sphaeroforma</taxon>
    </lineage>
</organism>
<sequence>MDTSHKIVDYHNSDKTLIRETKGDLQAKEATTVEEFFLDEAISKIQDKAAVLIVTAQGLSHTGHPTKTNAEDSTDVLEIENEKDTKIMN</sequence>
<accession>A0A0L0FYY5</accession>
<dbReference type="RefSeq" id="XP_014155065.1">
    <property type="nucleotide sequence ID" value="XM_014299590.1"/>
</dbReference>
<evidence type="ECO:0000313" key="2">
    <source>
        <dbReference type="Proteomes" id="UP000054560"/>
    </source>
</evidence>
<proteinExistence type="predicted"/>
<dbReference type="Proteomes" id="UP000054560">
    <property type="component" value="Unassembled WGS sequence"/>
</dbReference>
<keyword evidence="2" id="KW-1185">Reference proteome</keyword>
<gene>
    <name evidence="1" type="ORF">SARC_06498</name>
</gene>
<reference evidence="1 2" key="1">
    <citation type="submission" date="2011-02" db="EMBL/GenBank/DDBJ databases">
        <title>The Genome Sequence of Sphaeroforma arctica JP610.</title>
        <authorList>
            <consortium name="The Broad Institute Genome Sequencing Platform"/>
            <person name="Russ C."/>
            <person name="Cuomo C."/>
            <person name="Young S.K."/>
            <person name="Zeng Q."/>
            <person name="Gargeya S."/>
            <person name="Alvarado L."/>
            <person name="Berlin A."/>
            <person name="Chapman S.B."/>
            <person name="Chen Z."/>
            <person name="Freedman E."/>
            <person name="Gellesch M."/>
            <person name="Goldberg J."/>
            <person name="Griggs A."/>
            <person name="Gujja S."/>
            <person name="Heilman E."/>
            <person name="Heiman D."/>
            <person name="Howarth C."/>
            <person name="Mehta T."/>
            <person name="Neiman D."/>
            <person name="Pearson M."/>
            <person name="Roberts A."/>
            <person name="Saif S."/>
            <person name="Shea T."/>
            <person name="Shenoy N."/>
            <person name="Sisk P."/>
            <person name="Stolte C."/>
            <person name="Sykes S."/>
            <person name="White J."/>
            <person name="Yandava C."/>
            <person name="Burger G."/>
            <person name="Gray M.W."/>
            <person name="Holland P.W.H."/>
            <person name="King N."/>
            <person name="Lang F.B.F."/>
            <person name="Roger A.J."/>
            <person name="Ruiz-Trillo I."/>
            <person name="Haas B."/>
            <person name="Nusbaum C."/>
            <person name="Birren B."/>
        </authorList>
    </citation>
    <scope>NUCLEOTIDE SEQUENCE [LARGE SCALE GENOMIC DNA]</scope>
    <source>
        <strain evidence="1 2">JP610</strain>
    </source>
</reference>
<dbReference type="EMBL" id="KQ242062">
    <property type="protein sequence ID" value="KNC81163.1"/>
    <property type="molecule type" value="Genomic_DNA"/>
</dbReference>
<dbReference type="AlphaFoldDB" id="A0A0L0FYY5"/>
<protein>
    <submittedName>
        <fullName evidence="1">Uncharacterized protein</fullName>
    </submittedName>
</protein>
<evidence type="ECO:0000313" key="1">
    <source>
        <dbReference type="EMBL" id="KNC81163.1"/>
    </source>
</evidence>
<name>A0A0L0FYY5_9EUKA</name>
<dbReference type="GeneID" id="25907002"/>